<comment type="similarity">
    <text evidence="6">Belongs to the methyltransferase superfamily. RsmI family.</text>
</comment>
<comment type="catalytic activity">
    <reaction evidence="6">
        <text>cytidine(1402) in 16S rRNA + S-adenosyl-L-methionine = 2'-O-methylcytidine(1402) in 16S rRNA + S-adenosyl-L-homocysteine + H(+)</text>
        <dbReference type="Rhea" id="RHEA:42924"/>
        <dbReference type="Rhea" id="RHEA-COMP:10285"/>
        <dbReference type="Rhea" id="RHEA-COMP:10286"/>
        <dbReference type="ChEBI" id="CHEBI:15378"/>
        <dbReference type="ChEBI" id="CHEBI:57856"/>
        <dbReference type="ChEBI" id="CHEBI:59789"/>
        <dbReference type="ChEBI" id="CHEBI:74495"/>
        <dbReference type="ChEBI" id="CHEBI:82748"/>
        <dbReference type="EC" id="2.1.1.198"/>
    </reaction>
</comment>
<dbReference type="InterPro" id="IPR014776">
    <property type="entry name" value="4pyrrole_Mease_sub2"/>
</dbReference>
<dbReference type="PROSITE" id="PS01296">
    <property type="entry name" value="RSMI"/>
    <property type="match status" value="1"/>
</dbReference>
<evidence type="ECO:0000256" key="3">
    <source>
        <dbReference type="ARBA" id="ARBA00022603"/>
    </source>
</evidence>
<keyword evidence="2 6" id="KW-0698">rRNA processing</keyword>
<dbReference type="InterPro" id="IPR014777">
    <property type="entry name" value="4pyrrole_Mease_sub1"/>
</dbReference>
<dbReference type="CDD" id="cd11648">
    <property type="entry name" value="RsmI"/>
    <property type="match status" value="1"/>
</dbReference>
<keyword evidence="4 6" id="KW-0808">Transferase</keyword>
<evidence type="ECO:0000256" key="2">
    <source>
        <dbReference type="ARBA" id="ARBA00022552"/>
    </source>
</evidence>
<dbReference type="GO" id="GO:0070677">
    <property type="term" value="F:rRNA (cytosine-2'-O-)-methyltransferase activity"/>
    <property type="evidence" value="ECO:0007669"/>
    <property type="project" value="UniProtKB-UniRule"/>
</dbReference>
<dbReference type="NCBIfam" id="TIGR00096">
    <property type="entry name" value="16S rRNA (cytidine(1402)-2'-O)-methyltransferase"/>
    <property type="match status" value="1"/>
</dbReference>
<evidence type="ECO:0000256" key="5">
    <source>
        <dbReference type="ARBA" id="ARBA00022691"/>
    </source>
</evidence>
<dbReference type="Gene3D" id="3.40.1010.10">
    <property type="entry name" value="Cobalt-precorrin-4 Transmethylase, Domain 1"/>
    <property type="match status" value="1"/>
</dbReference>
<dbReference type="InterPro" id="IPR000878">
    <property type="entry name" value="4pyrrol_Mease"/>
</dbReference>
<dbReference type="PANTHER" id="PTHR46111">
    <property type="entry name" value="RIBOSOMAL RNA SMALL SUBUNIT METHYLTRANSFERASE I"/>
    <property type="match status" value="1"/>
</dbReference>
<sequence>MKEPGILYIVATPIGNLKDITLRALDVLKEVDVVACEDTRHTLKLLNAYSISKKLVSCRSANEDKAAERIVSILKDGLDVAYASDAGTPGVSDPGGRLVRAVRDEGYEVIPLPGASAFASLVSVGAFPDKAVTFEGFLSPKPGRRRKRLKELLERPEAALFYESPFRIIKLLTDIADLFPEREVLIGREMTKIHEEFLEGPVNEVLELLNSREKVKGEFSVLVSGKKKG</sequence>
<dbReference type="HAMAP" id="MF_01877">
    <property type="entry name" value="16SrRNA_methyltr_I"/>
    <property type="match status" value="1"/>
</dbReference>
<dbReference type="AlphaFoldDB" id="A0AAJ1MIM1"/>
<dbReference type="InterPro" id="IPR035996">
    <property type="entry name" value="4pyrrol_Methylase_sf"/>
</dbReference>
<dbReference type="SUPFAM" id="SSF53790">
    <property type="entry name" value="Tetrapyrrole methylase"/>
    <property type="match status" value="1"/>
</dbReference>
<dbReference type="InterPro" id="IPR018063">
    <property type="entry name" value="SAM_MeTrfase_RsmI_CS"/>
</dbReference>
<keyword evidence="1 6" id="KW-0963">Cytoplasm</keyword>
<dbReference type="InterPro" id="IPR008189">
    <property type="entry name" value="rRNA_ssu_MeTfrase_I"/>
</dbReference>
<evidence type="ECO:0000256" key="4">
    <source>
        <dbReference type="ARBA" id="ARBA00022679"/>
    </source>
</evidence>
<protein>
    <recommendedName>
        <fullName evidence="6">Ribosomal RNA small subunit methyltransferase I</fullName>
        <ecNumber evidence="6">2.1.1.198</ecNumber>
    </recommendedName>
    <alternativeName>
        <fullName evidence="6">16S rRNA 2'-O-ribose C1402 methyltransferase</fullName>
    </alternativeName>
    <alternativeName>
        <fullName evidence="6">rRNA (cytidine-2'-O-)-methyltransferase RsmI</fullName>
    </alternativeName>
</protein>
<dbReference type="Proteomes" id="UP001221217">
    <property type="component" value="Unassembled WGS sequence"/>
</dbReference>
<reference evidence="8 9" key="1">
    <citation type="submission" date="2022-12" db="EMBL/GenBank/DDBJ databases">
        <title>Metagenome assembled genome from gulf of manar.</title>
        <authorList>
            <person name="Kohli P."/>
            <person name="Pk S."/>
            <person name="Venkata Ramana C."/>
            <person name="Sasikala C."/>
        </authorList>
    </citation>
    <scope>NUCLEOTIDE SEQUENCE [LARGE SCALE GENOMIC DNA]</scope>
    <source>
        <strain evidence="8">JB008</strain>
    </source>
</reference>
<evidence type="ECO:0000313" key="9">
    <source>
        <dbReference type="Proteomes" id="UP001221217"/>
    </source>
</evidence>
<keyword evidence="5 6" id="KW-0949">S-adenosyl-L-methionine</keyword>
<dbReference type="Gene3D" id="3.30.950.10">
    <property type="entry name" value="Methyltransferase, Cobalt-precorrin-4 Transmethylase, Domain 2"/>
    <property type="match status" value="1"/>
</dbReference>
<comment type="caution">
    <text evidence="8">The sequence shown here is derived from an EMBL/GenBank/DDBJ whole genome shotgun (WGS) entry which is preliminary data.</text>
</comment>
<dbReference type="FunFam" id="3.40.1010.10:FF:000007">
    <property type="entry name" value="Ribosomal RNA small subunit methyltransferase I"/>
    <property type="match status" value="1"/>
</dbReference>
<organism evidence="8 9">
    <name type="scientific">Candidatus Thalassospirochaeta sargassi</name>
    <dbReference type="NCBI Taxonomy" id="3119039"/>
    <lineage>
        <taxon>Bacteria</taxon>
        <taxon>Pseudomonadati</taxon>
        <taxon>Spirochaetota</taxon>
        <taxon>Spirochaetia</taxon>
        <taxon>Spirochaetales</taxon>
        <taxon>Spirochaetaceae</taxon>
        <taxon>Candidatus Thalassospirochaeta</taxon>
    </lineage>
</organism>
<evidence type="ECO:0000313" key="8">
    <source>
        <dbReference type="EMBL" id="MDC7226458.1"/>
    </source>
</evidence>
<proteinExistence type="inferred from homology"/>
<evidence type="ECO:0000256" key="1">
    <source>
        <dbReference type="ARBA" id="ARBA00022490"/>
    </source>
</evidence>
<dbReference type="GO" id="GO:0005737">
    <property type="term" value="C:cytoplasm"/>
    <property type="evidence" value="ECO:0007669"/>
    <property type="project" value="UniProtKB-SubCell"/>
</dbReference>
<evidence type="ECO:0000259" key="7">
    <source>
        <dbReference type="Pfam" id="PF00590"/>
    </source>
</evidence>
<dbReference type="EC" id="2.1.1.198" evidence="6"/>
<dbReference type="PANTHER" id="PTHR46111:SF1">
    <property type="entry name" value="RIBOSOMAL RNA SMALL SUBUNIT METHYLTRANSFERASE I"/>
    <property type="match status" value="1"/>
</dbReference>
<name>A0AAJ1MIM1_9SPIO</name>
<keyword evidence="3 6" id="KW-0489">Methyltransferase</keyword>
<accession>A0AAJ1MIM1</accession>
<gene>
    <name evidence="6 8" type="primary">rsmI</name>
    <name evidence="8" type="ORF">PQJ61_06810</name>
</gene>
<dbReference type="PIRSF" id="PIRSF005917">
    <property type="entry name" value="MTase_YraL"/>
    <property type="match status" value="1"/>
</dbReference>
<comment type="function">
    <text evidence="6">Catalyzes the 2'-O-methylation of the ribose of cytidine 1402 (C1402) in 16S rRNA.</text>
</comment>
<evidence type="ECO:0000256" key="6">
    <source>
        <dbReference type="HAMAP-Rule" id="MF_01877"/>
    </source>
</evidence>
<dbReference type="Pfam" id="PF00590">
    <property type="entry name" value="TP_methylase"/>
    <property type="match status" value="1"/>
</dbReference>
<dbReference type="EMBL" id="JAQQAL010000011">
    <property type="protein sequence ID" value="MDC7226458.1"/>
    <property type="molecule type" value="Genomic_DNA"/>
</dbReference>
<comment type="subcellular location">
    <subcellularLocation>
        <location evidence="6">Cytoplasm</location>
    </subcellularLocation>
</comment>
<feature type="domain" description="Tetrapyrrole methylase" evidence="7">
    <location>
        <begin position="7"/>
        <end position="205"/>
    </location>
</feature>